<protein>
    <submittedName>
        <fullName evidence="8">MFS transporter</fullName>
    </submittedName>
</protein>
<feature type="transmembrane region" description="Helical" evidence="7">
    <location>
        <begin position="231"/>
        <end position="250"/>
    </location>
</feature>
<evidence type="ECO:0000256" key="7">
    <source>
        <dbReference type="SAM" id="Phobius"/>
    </source>
</evidence>
<evidence type="ECO:0000256" key="6">
    <source>
        <dbReference type="ARBA" id="ARBA00023136"/>
    </source>
</evidence>
<proteinExistence type="inferred from homology"/>
<name>A0ABW4MVV7_9CAUL</name>
<keyword evidence="6 7" id="KW-0472">Membrane</keyword>
<organism evidence="8 9">
    <name type="scientific">Phenylobacterium terrae</name>
    <dbReference type="NCBI Taxonomy" id="2665495"/>
    <lineage>
        <taxon>Bacteria</taxon>
        <taxon>Pseudomonadati</taxon>
        <taxon>Pseudomonadota</taxon>
        <taxon>Alphaproteobacteria</taxon>
        <taxon>Caulobacterales</taxon>
        <taxon>Caulobacteraceae</taxon>
        <taxon>Phenylobacterium</taxon>
    </lineage>
</organism>
<feature type="transmembrane region" description="Helical" evidence="7">
    <location>
        <begin position="286"/>
        <end position="304"/>
    </location>
</feature>
<evidence type="ECO:0000256" key="3">
    <source>
        <dbReference type="ARBA" id="ARBA00022448"/>
    </source>
</evidence>
<sequence length="379" mass="38347">MLLAPFADEWLGFLPFGALEQIRADAALTYAEAGAVLAMMYAGGLAGNLFSIAADYVSRRALAALGALGVALAMTAFAVADSFWMLAAAAFAWGAACDAFEAGCEVALVDLAGDALPRVLARANAWAAVGDLLGPASLIAAAALGLGWRGLLLASAAVMLAYAAWLARLRLPPPSPPEHIANPFAGVIAVLRDPRVLLLALLDGLFGLLDEPLLGFAIAYLERVRGLSPEAAVALAMSAVVGGLAGYLWAGRAARAEPTPRTLTTAAGGLCLALPAMVYAPWVPLQAAGGLAFGFTGAVFYAALQAKILMLRPGQAGSVSAVISLTGAAGLLYPALVGAASDRFGLAAGLALYAAIPLALLALAAASAPTSFIRRDHGL</sequence>
<keyword evidence="9" id="KW-1185">Reference proteome</keyword>
<comment type="similarity">
    <text evidence="2">Belongs to the major facilitator superfamily.</text>
</comment>
<dbReference type="EMBL" id="JBHUEY010000001">
    <property type="protein sequence ID" value="MFD1781834.1"/>
    <property type="molecule type" value="Genomic_DNA"/>
</dbReference>
<dbReference type="PANTHER" id="PTHR23514">
    <property type="entry name" value="BYPASS OF STOP CODON PROTEIN 6"/>
    <property type="match status" value="1"/>
</dbReference>
<dbReference type="InterPro" id="IPR036259">
    <property type="entry name" value="MFS_trans_sf"/>
</dbReference>
<dbReference type="PANTHER" id="PTHR23514:SF3">
    <property type="entry name" value="BYPASS OF STOP CODON PROTEIN 6"/>
    <property type="match status" value="1"/>
</dbReference>
<evidence type="ECO:0000256" key="1">
    <source>
        <dbReference type="ARBA" id="ARBA00004127"/>
    </source>
</evidence>
<dbReference type="RefSeq" id="WP_377281333.1">
    <property type="nucleotide sequence ID" value="NZ_JBHRSI010000003.1"/>
</dbReference>
<evidence type="ECO:0000313" key="9">
    <source>
        <dbReference type="Proteomes" id="UP001597237"/>
    </source>
</evidence>
<feature type="transmembrane region" description="Helical" evidence="7">
    <location>
        <begin position="316"/>
        <end position="338"/>
    </location>
</feature>
<feature type="transmembrane region" description="Helical" evidence="7">
    <location>
        <begin position="196"/>
        <end position="219"/>
    </location>
</feature>
<accession>A0ABW4MVV7</accession>
<feature type="transmembrane region" description="Helical" evidence="7">
    <location>
        <begin position="262"/>
        <end position="280"/>
    </location>
</feature>
<comment type="subcellular location">
    <subcellularLocation>
        <location evidence="1">Endomembrane system</location>
        <topology evidence="1">Multi-pass membrane protein</topology>
    </subcellularLocation>
</comment>
<feature type="transmembrane region" description="Helical" evidence="7">
    <location>
        <begin position="344"/>
        <end position="366"/>
    </location>
</feature>
<keyword evidence="4 7" id="KW-0812">Transmembrane</keyword>
<keyword evidence="5 7" id="KW-1133">Transmembrane helix</keyword>
<dbReference type="Proteomes" id="UP001597237">
    <property type="component" value="Unassembled WGS sequence"/>
</dbReference>
<reference evidence="9" key="1">
    <citation type="journal article" date="2019" name="Int. J. Syst. Evol. Microbiol.">
        <title>The Global Catalogue of Microorganisms (GCM) 10K type strain sequencing project: providing services to taxonomists for standard genome sequencing and annotation.</title>
        <authorList>
            <consortium name="The Broad Institute Genomics Platform"/>
            <consortium name="The Broad Institute Genome Sequencing Center for Infectious Disease"/>
            <person name="Wu L."/>
            <person name="Ma J."/>
        </authorList>
    </citation>
    <scope>NUCLEOTIDE SEQUENCE [LARGE SCALE GENOMIC DNA]</scope>
    <source>
        <strain evidence="9">DFY28</strain>
    </source>
</reference>
<evidence type="ECO:0000256" key="4">
    <source>
        <dbReference type="ARBA" id="ARBA00022692"/>
    </source>
</evidence>
<dbReference type="Pfam" id="PF07690">
    <property type="entry name" value="MFS_1"/>
    <property type="match status" value="1"/>
</dbReference>
<gene>
    <name evidence="8" type="ORF">ACFSC0_00370</name>
</gene>
<dbReference type="InterPro" id="IPR011701">
    <property type="entry name" value="MFS"/>
</dbReference>
<dbReference type="SUPFAM" id="SSF103473">
    <property type="entry name" value="MFS general substrate transporter"/>
    <property type="match status" value="1"/>
</dbReference>
<evidence type="ECO:0000256" key="5">
    <source>
        <dbReference type="ARBA" id="ARBA00022989"/>
    </source>
</evidence>
<evidence type="ECO:0000256" key="2">
    <source>
        <dbReference type="ARBA" id="ARBA00008335"/>
    </source>
</evidence>
<dbReference type="InterPro" id="IPR051788">
    <property type="entry name" value="MFS_Transporter"/>
</dbReference>
<feature type="transmembrane region" description="Helical" evidence="7">
    <location>
        <begin position="33"/>
        <end position="54"/>
    </location>
</feature>
<comment type="caution">
    <text evidence="8">The sequence shown here is derived from an EMBL/GenBank/DDBJ whole genome shotgun (WGS) entry which is preliminary data.</text>
</comment>
<dbReference type="Gene3D" id="1.20.1250.20">
    <property type="entry name" value="MFS general substrate transporter like domains"/>
    <property type="match status" value="1"/>
</dbReference>
<keyword evidence="3" id="KW-0813">Transport</keyword>
<feature type="transmembrane region" description="Helical" evidence="7">
    <location>
        <begin position="61"/>
        <end position="80"/>
    </location>
</feature>
<evidence type="ECO:0000313" key="8">
    <source>
        <dbReference type="EMBL" id="MFD1781834.1"/>
    </source>
</evidence>